<dbReference type="Proteomes" id="UP000591948">
    <property type="component" value="Unassembled WGS sequence"/>
</dbReference>
<evidence type="ECO:0000256" key="6">
    <source>
        <dbReference type="ARBA" id="ARBA00023065"/>
    </source>
</evidence>
<dbReference type="InterPro" id="IPR035921">
    <property type="entry name" value="F/V-ATP_Csub_sf"/>
</dbReference>
<dbReference type="EMBL" id="BLRY01000006">
    <property type="protein sequence ID" value="GFP26836.1"/>
    <property type="molecule type" value="Genomic_DNA"/>
</dbReference>
<reference evidence="10 11" key="1">
    <citation type="journal article" date="2020" name="Front. Microbiol.">
        <title>Single-cell genomics of novel Actinobacteria with the Wood-Ljungdahl pathway discovered in a serpentinizing system.</title>
        <authorList>
            <person name="Merino N."/>
            <person name="Kawai M."/>
            <person name="Boyd E.S."/>
            <person name="Colman D.R."/>
            <person name="McGlynn S.E."/>
            <person name="Nealson K.H."/>
            <person name="Kurokawa K."/>
            <person name="Hongoh Y."/>
        </authorList>
    </citation>
    <scope>NUCLEOTIDE SEQUENCE [LARGE SCALE GENOMIC DNA]</scope>
    <source>
        <strain evidence="10 11">S33</strain>
    </source>
</reference>
<proteinExistence type="inferred from homology"/>
<gene>
    <name evidence="10" type="ORF">HKBW3S33_00250</name>
</gene>
<sequence>MQDTVLLLSGSMWAVLGAALAAILAGVGSGIGITSVAKFSAGLLSEDPDKFGRLIVLIVLPGTQGIYGFITAILVIVFFDLLGGGGANLSAAQGFQIFVACLPVAIAGLITAIYQGIVSTAAAAMVGKREETVGKAIVLPAMVETYAVLALIVTIFLLMVAAA</sequence>
<evidence type="ECO:0000259" key="9">
    <source>
        <dbReference type="Pfam" id="PF00137"/>
    </source>
</evidence>
<name>A0A6V8P7T7_9ACTN</name>
<feature type="transmembrane region" description="Helical" evidence="8">
    <location>
        <begin position="54"/>
        <end position="77"/>
    </location>
</feature>
<dbReference type="CDD" id="cd18179">
    <property type="entry name" value="ATP-synt_Vo_Ao_c_NTPK_rpt1"/>
    <property type="match status" value="1"/>
</dbReference>
<feature type="domain" description="V-ATPase proteolipid subunit C-like" evidence="9">
    <location>
        <begin position="98"/>
        <end position="157"/>
    </location>
</feature>
<evidence type="ECO:0000256" key="8">
    <source>
        <dbReference type="SAM" id="Phobius"/>
    </source>
</evidence>
<dbReference type="CDD" id="cd18180">
    <property type="entry name" value="ATP-synt_Vo_Ao_c_NTPK_rpt2"/>
    <property type="match status" value="1"/>
</dbReference>
<dbReference type="GO" id="GO:0015078">
    <property type="term" value="F:proton transmembrane transporter activity"/>
    <property type="evidence" value="ECO:0007669"/>
    <property type="project" value="InterPro"/>
</dbReference>
<keyword evidence="5 8" id="KW-1133">Transmembrane helix</keyword>
<feature type="transmembrane region" description="Helical" evidence="8">
    <location>
        <begin position="136"/>
        <end position="162"/>
    </location>
</feature>
<protein>
    <submittedName>
        <fullName evidence="10">V/A-type H+/Na+-transporting ATPase subunit K</fullName>
    </submittedName>
</protein>
<dbReference type="SUPFAM" id="SSF81333">
    <property type="entry name" value="F1F0 ATP synthase subunit C"/>
    <property type="match status" value="2"/>
</dbReference>
<accession>A0A6V8P7T7</accession>
<dbReference type="Pfam" id="PF00137">
    <property type="entry name" value="ATP-synt_C"/>
    <property type="match status" value="2"/>
</dbReference>
<dbReference type="NCBIfam" id="NF005124">
    <property type="entry name" value="PRK06558.1"/>
    <property type="match status" value="1"/>
</dbReference>
<evidence type="ECO:0000256" key="4">
    <source>
        <dbReference type="ARBA" id="ARBA00022692"/>
    </source>
</evidence>
<keyword evidence="4 8" id="KW-0812">Transmembrane</keyword>
<evidence type="ECO:0000313" key="10">
    <source>
        <dbReference type="EMBL" id="GFP26836.1"/>
    </source>
</evidence>
<dbReference type="InterPro" id="IPR002379">
    <property type="entry name" value="ATPase_proteolipid_c-like_dom"/>
</dbReference>
<dbReference type="PANTHER" id="PTHR10263">
    <property type="entry name" value="V-TYPE PROTON ATPASE PROTEOLIPID SUBUNIT"/>
    <property type="match status" value="1"/>
</dbReference>
<keyword evidence="3" id="KW-0813">Transport</keyword>
<organism evidence="10 11">
    <name type="scientific">Candidatus Hakubella thermalkaliphila</name>
    <dbReference type="NCBI Taxonomy" id="2754717"/>
    <lineage>
        <taxon>Bacteria</taxon>
        <taxon>Bacillati</taxon>
        <taxon>Actinomycetota</taxon>
        <taxon>Actinomycetota incertae sedis</taxon>
        <taxon>Candidatus Hakubellales</taxon>
        <taxon>Candidatus Hakubellaceae</taxon>
        <taxon>Candidatus Hakubella</taxon>
    </lineage>
</organism>
<evidence type="ECO:0000256" key="3">
    <source>
        <dbReference type="ARBA" id="ARBA00022448"/>
    </source>
</evidence>
<comment type="similarity">
    <text evidence="2">Belongs to the V-ATPase proteolipid subunit family.</text>
</comment>
<feature type="transmembrane region" description="Helical" evidence="8">
    <location>
        <begin position="12"/>
        <end position="33"/>
    </location>
</feature>
<comment type="caution">
    <text evidence="10">The sequence shown here is derived from an EMBL/GenBank/DDBJ whole genome shotgun (WGS) entry which is preliminary data.</text>
</comment>
<evidence type="ECO:0000256" key="7">
    <source>
        <dbReference type="ARBA" id="ARBA00023136"/>
    </source>
</evidence>
<feature type="transmembrane region" description="Helical" evidence="8">
    <location>
        <begin position="97"/>
        <end position="124"/>
    </location>
</feature>
<feature type="domain" description="V-ATPase proteolipid subunit C-like" evidence="9">
    <location>
        <begin position="16"/>
        <end position="74"/>
    </location>
</feature>
<dbReference type="GO" id="GO:0033177">
    <property type="term" value="C:proton-transporting two-sector ATPase complex, proton-transporting domain"/>
    <property type="evidence" value="ECO:0007669"/>
    <property type="project" value="InterPro"/>
</dbReference>
<keyword evidence="6" id="KW-0406">Ion transport</keyword>
<evidence type="ECO:0000256" key="2">
    <source>
        <dbReference type="ARBA" id="ARBA00007296"/>
    </source>
</evidence>
<comment type="subcellular location">
    <subcellularLocation>
        <location evidence="1">Membrane</location>
        <topology evidence="1">Multi-pass membrane protein</topology>
    </subcellularLocation>
</comment>
<dbReference type="RefSeq" id="WP_176233000.1">
    <property type="nucleotide sequence ID" value="NZ_BLRY01000006.1"/>
</dbReference>
<evidence type="ECO:0000256" key="5">
    <source>
        <dbReference type="ARBA" id="ARBA00022989"/>
    </source>
</evidence>
<dbReference type="AlphaFoldDB" id="A0A6V8P7T7"/>
<evidence type="ECO:0000256" key="1">
    <source>
        <dbReference type="ARBA" id="ARBA00004141"/>
    </source>
</evidence>
<keyword evidence="7 8" id="KW-0472">Membrane</keyword>
<evidence type="ECO:0000313" key="11">
    <source>
        <dbReference type="Proteomes" id="UP000591948"/>
    </source>
</evidence>
<dbReference type="Gene3D" id="1.20.120.610">
    <property type="entry name" value="lithium bound rotor ring of v- atpase"/>
    <property type="match status" value="1"/>
</dbReference>
<keyword evidence="11" id="KW-1185">Reference proteome</keyword>